<dbReference type="InParanoid" id="A0A1C7NB33"/>
<keyword evidence="2" id="KW-1185">Reference proteome</keyword>
<protein>
    <submittedName>
        <fullName evidence="1">Uncharacterized protein</fullName>
    </submittedName>
</protein>
<comment type="caution">
    <text evidence="1">The sequence shown here is derived from an EMBL/GenBank/DDBJ whole genome shotgun (WGS) entry which is preliminary data.</text>
</comment>
<reference evidence="1 2" key="1">
    <citation type="submission" date="2016-03" db="EMBL/GenBank/DDBJ databases">
        <title>Choanephora cucurbitarum.</title>
        <authorList>
            <person name="Min B."/>
            <person name="Park H."/>
            <person name="Park J.-H."/>
            <person name="Shin H.-D."/>
            <person name="Choi I.-G."/>
        </authorList>
    </citation>
    <scope>NUCLEOTIDE SEQUENCE [LARGE SCALE GENOMIC DNA]</scope>
    <source>
        <strain evidence="1 2">KUS-F28377</strain>
    </source>
</reference>
<dbReference type="AlphaFoldDB" id="A0A1C7NB33"/>
<gene>
    <name evidence="1" type="ORF">A0J61_05775</name>
</gene>
<name>A0A1C7NB33_9FUNG</name>
<sequence length="77" mass="9493">MQWRIEHQNKIEPKPIEGIQRHKNEPSPNFFKYHFCNNKQLHFIKAQQLLKEEKYRFYVFTTDVPHKERTASFMEVS</sequence>
<accession>A0A1C7NB33</accession>
<dbReference type="Proteomes" id="UP000093000">
    <property type="component" value="Unassembled WGS sequence"/>
</dbReference>
<proteinExistence type="predicted"/>
<organism evidence="1 2">
    <name type="scientific">Choanephora cucurbitarum</name>
    <dbReference type="NCBI Taxonomy" id="101091"/>
    <lineage>
        <taxon>Eukaryota</taxon>
        <taxon>Fungi</taxon>
        <taxon>Fungi incertae sedis</taxon>
        <taxon>Mucoromycota</taxon>
        <taxon>Mucoromycotina</taxon>
        <taxon>Mucoromycetes</taxon>
        <taxon>Mucorales</taxon>
        <taxon>Mucorineae</taxon>
        <taxon>Choanephoraceae</taxon>
        <taxon>Choanephoroideae</taxon>
        <taxon>Choanephora</taxon>
    </lineage>
</organism>
<dbReference type="EMBL" id="LUGH01000322">
    <property type="protein sequence ID" value="OBZ86178.1"/>
    <property type="molecule type" value="Genomic_DNA"/>
</dbReference>
<evidence type="ECO:0000313" key="1">
    <source>
        <dbReference type="EMBL" id="OBZ86178.1"/>
    </source>
</evidence>
<evidence type="ECO:0000313" key="2">
    <source>
        <dbReference type="Proteomes" id="UP000093000"/>
    </source>
</evidence>